<dbReference type="InterPro" id="IPR011576">
    <property type="entry name" value="Pyridox_Oxase_N"/>
</dbReference>
<proteinExistence type="predicted"/>
<evidence type="ECO:0000313" key="4">
    <source>
        <dbReference type="Proteomes" id="UP001501490"/>
    </source>
</evidence>
<evidence type="ECO:0000259" key="2">
    <source>
        <dbReference type="Pfam" id="PF01243"/>
    </source>
</evidence>
<dbReference type="SUPFAM" id="SSF50475">
    <property type="entry name" value="FMN-binding split barrel"/>
    <property type="match status" value="1"/>
</dbReference>
<dbReference type="Pfam" id="PF01243">
    <property type="entry name" value="PNPOx_N"/>
    <property type="match status" value="1"/>
</dbReference>
<name>A0ABP7ATU5_9ACTN</name>
<accession>A0ABP7ATU5</accession>
<dbReference type="Proteomes" id="UP001501490">
    <property type="component" value="Unassembled WGS sequence"/>
</dbReference>
<reference evidence="4" key="1">
    <citation type="journal article" date="2019" name="Int. J. Syst. Evol. Microbiol.">
        <title>The Global Catalogue of Microorganisms (GCM) 10K type strain sequencing project: providing services to taxonomists for standard genome sequencing and annotation.</title>
        <authorList>
            <consortium name="The Broad Institute Genomics Platform"/>
            <consortium name="The Broad Institute Genome Sequencing Center for Infectious Disease"/>
            <person name="Wu L."/>
            <person name="Ma J."/>
        </authorList>
    </citation>
    <scope>NUCLEOTIDE SEQUENCE [LARGE SCALE GENOMIC DNA]</scope>
    <source>
        <strain evidence="4">JCM 16929</strain>
    </source>
</reference>
<sequence>MGHGLELLSDPVAERLLASTNPARLAYSWTDGTPRVVPIWFHWDGIRVYFGTPPSAPKIKALQADPSVAVTIDSNAFPWDVLMIRGEVTVEILPDVGPEYVAAAERYFGPEAAATWVSQMRGRPMARIALTPESVRVLDFQTRFPSAMSA</sequence>
<organism evidence="3 4">
    <name type="scientific">Microlunatus ginsengisoli</name>
    <dbReference type="NCBI Taxonomy" id="363863"/>
    <lineage>
        <taxon>Bacteria</taxon>
        <taxon>Bacillati</taxon>
        <taxon>Actinomycetota</taxon>
        <taxon>Actinomycetes</taxon>
        <taxon>Propionibacteriales</taxon>
        <taxon>Propionibacteriaceae</taxon>
        <taxon>Microlunatus</taxon>
    </lineage>
</organism>
<protein>
    <recommendedName>
        <fullName evidence="2">Pyridoxamine 5'-phosphate oxidase N-terminal domain-containing protein</fullName>
    </recommendedName>
</protein>
<dbReference type="Gene3D" id="2.30.110.10">
    <property type="entry name" value="Electron Transport, Fmn-binding Protein, Chain A"/>
    <property type="match status" value="1"/>
</dbReference>
<comment type="caution">
    <text evidence="3">The sequence shown here is derived from an EMBL/GenBank/DDBJ whole genome shotgun (WGS) entry which is preliminary data.</text>
</comment>
<dbReference type="InterPro" id="IPR012349">
    <property type="entry name" value="Split_barrel_FMN-bd"/>
</dbReference>
<dbReference type="InterPro" id="IPR052019">
    <property type="entry name" value="F420H2_bilvrd_red/Heme_oxyg"/>
</dbReference>
<dbReference type="PANTHER" id="PTHR35176:SF6">
    <property type="entry name" value="HEME OXYGENASE HI_0854-RELATED"/>
    <property type="match status" value="1"/>
</dbReference>
<evidence type="ECO:0000313" key="3">
    <source>
        <dbReference type="EMBL" id="GAA3639836.1"/>
    </source>
</evidence>
<dbReference type="EMBL" id="BAABAB010000050">
    <property type="protein sequence ID" value="GAA3639836.1"/>
    <property type="molecule type" value="Genomic_DNA"/>
</dbReference>
<keyword evidence="4" id="KW-1185">Reference proteome</keyword>
<gene>
    <name evidence="3" type="ORF">GCM10022236_47970</name>
</gene>
<keyword evidence="1" id="KW-0560">Oxidoreductase</keyword>
<feature type="domain" description="Pyridoxamine 5'-phosphate oxidase N-terminal" evidence="2">
    <location>
        <begin position="13"/>
        <end position="137"/>
    </location>
</feature>
<dbReference type="RefSeq" id="WP_344809400.1">
    <property type="nucleotide sequence ID" value="NZ_BAABAB010000050.1"/>
</dbReference>
<evidence type="ECO:0000256" key="1">
    <source>
        <dbReference type="ARBA" id="ARBA00023002"/>
    </source>
</evidence>
<dbReference type="PANTHER" id="PTHR35176">
    <property type="entry name" value="HEME OXYGENASE HI_0854-RELATED"/>
    <property type="match status" value="1"/>
</dbReference>